<evidence type="ECO:0000259" key="9">
    <source>
        <dbReference type="PROSITE" id="PS51144"/>
    </source>
</evidence>
<dbReference type="Gene3D" id="3.10.200.10">
    <property type="entry name" value="Alpha carbonic anhydrase"/>
    <property type="match status" value="2"/>
</dbReference>
<dbReference type="KEGG" id="bman:114246608"/>
<dbReference type="GO" id="GO:0008270">
    <property type="term" value="F:zinc ion binding"/>
    <property type="evidence" value="ECO:0007669"/>
    <property type="project" value="UniProtKB-UniRule"/>
</dbReference>
<evidence type="ECO:0000256" key="7">
    <source>
        <dbReference type="ARBA" id="ARBA00048348"/>
    </source>
</evidence>
<evidence type="ECO:0000256" key="8">
    <source>
        <dbReference type="RuleBase" id="RU367011"/>
    </source>
</evidence>
<comment type="cofactor">
    <cofactor evidence="1 8">
        <name>Zn(2+)</name>
        <dbReference type="ChEBI" id="CHEBI:29105"/>
    </cofactor>
</comment>
<name>A0A6J2K1Z7_BOMMA</name>
<evidence type="ECO:0000256" key="3">
    <source>
        <dbReference type="ARBA" id="ARBA00012925"/>
    </source>
</evidence>
<comment type="function">
    <text evidence="8">Reversible hydration of carbon dioxide.</text>
</comment>
<evidence type="ECO:0000256" key="2">
    <source>
        <dbReference type="ARBA" id="ARBA00010718"/>
    </source>
</evidence>
<keyword evidence="6 8" id="KW-0456">Lyase</keyword>
<accession>A0A6J2K1Z7</accession>
<reference evidence="11" key="1">
    <citation type="submission" date="2025-08" db="UniProtKB">
        <authorList>
            <consortium name="RefSeq"/>
        </authorList>
    </citation>
    <scope>IDENTIFICATION</scope>
    <source>
        <tissue evidence="11">Silk gland</tissue>
    </source>
</reference>
<evidence type="ECO:0000313" key="10">
    <source>
        <dbReference type="Proteomes" id="UP000504629"/>
    </source>
</evidence>
<proteinExistence type="inferred from homology"/>
<dbReference type="InterPro" id="IPR018338">
    <property type="entry name" value="Carbonic_anhydrase_a-class_CS"/>
</dbReference>
<keyword evidence="4 8" id="KW-0479">Metal-binding</keyword>
<protein>
    <recommendedName>
        <fullName evidence="3 8">Carbonic anhydrase</fullName>
        <ecNumber evidence="3 8">4.2.1.1</ecNumber>
    </recommendedName>
</protein>
<dbReference type="EC" id="4.2.1.1" evidence="3 8"/>
<dbReference type="SUPFAM" id="SSF51069">
    <property type="entry name" value="Carbonic anhydrase"/>
    <property type="match status" value="2"/>
</dbReference>
<dbReference type="Pfam" id="PF00194">
    <property type="entry name" value="Carb_anhydrase"/>
    <property type="match status" value="2"/>
</dbReference>
<dbReference type="GeneID" id="114246608"/>
<dbReference type="SMART" id="SM01057">
    <property type="entry name" value="Carb_anhydrase"/>
    <property type="match status" value="1"/>
</dbReference>
<dbReference type="RefSeq" id="XP_028035017.1">
    <property type="nucleotide sequence ID" value="XM_028179216.1"/>
</dbReference>
<dbReference type="AlphaFoldDB" id="A0A6J2K1Z7"/>
<dbReference type="Proteomes" id="UP000504629">
    <property type="component" value="Unplaced"/>
</dbReference>
<comment type="similarity">
    <text evidence="2 8">Belongs to the alpha-carbonic anhydrase family.</text>
</comment>
<dbReference type="PANTHER" id="PTHR18952:SF141">
    <property type="entry name" value="CARBONIC ANHYDRASE"/>
    <property type="match status" value="1"/>
</dbReference>
<evidence type="ECO:0000313" key="11">
    <source>
        <dbReference type="RefSeq" id="XP_028035017.1"/>
    </source>
</evidence>
<evidence type="ECO:0000256" key="5">
    <source>
        <dbReference type="ARBA" id="ARBA00022833"/>
    </source>
</evidence>
<organism evidence="10 11">
    <name type="scientific">Bombyx mandarina</name>
    <name type="common">Wild silk moth</name>
    <name type="synonym">Wild silkworm</name>
    <dbReference type="NCBI Taxonomy" id="7092"/>
    <lineage>
        <taxon>Eukaryota</taxon>
        <taxon>Metazoa</taxon>
        <taxon>Ecdysozoa</taxon>
        <taxon>Arthropoda</taxon>
        <taxon>Hexapoda</taxon>
        <taxon>Insecta</taxon>
        <taxon>Pterygota</taxon>
        <taxon>Neoptera</taxon>
        <taxon>Endopterygota</taxon>
        <taxon>Lepidoptera</taxon>
        <taxon>Glossata</taxon>
        <taxon>Ditrysia</taxon>
        <taxon>Bombycoidea</taxon>
        <taxon>Bombycidae</taxon>
        <taxon>Bombycinae</taxon>
        <taxon>Bombyx</taxon>
    </lineage>
</organism>
<evidence type="ECO:0000256" key="1">
    <source>
        <dbReference type="ARBA" id="ARBA00001947"/>
    </source>
</evidence>
<gene>
    <name evidence="11" type="primary">LOC114246608</name>
</gene>
<dbReference type="GO" id="GO:0005737">
    <property type="term" value="C:cytoplasm"/>
    <property type="evidence" value="ECO:0007669"/>
    <property type="project" value="TreeGrafter"/>
</dbReference>
<keyword evidence="5 8" id="KW-0862">Zinc</keyword>
<evidence type="ECO:0000256" key="6">
    <source>
        <dbReference type="ARBA" id="ARBA00023239"/>
    </source>
</evidence>
<comment type="catalytic activity">
    <reaction evidence="7 8">
        <text>hydrogencarbonate + H(+) = CO2 + H2O</text>
        <dbReference type="Rhea" id="RHEA:10748"/>
        <dbReference type="ChEBI" id="CHEBI:15377"/>
        <dbReference type="ChEBI" id="CHEBI:15378"/>
        <dbReference type="ChEBI" id="CHEBI:16526"/>
        <dbReference type="ChEBI" id="CHEBI:17544"/>
        <dbReference type="EC" id="4.2.1.1"/>
    </reaction>
</comment>
<dbReference type="GO" id="GO:0004089">
    <property type="term" value="F:carbonate dehydratase activity"/>
    <property type="evidence" value="ECO:0007669"/>
    <property type="project" value="UniProtKB-UniRule"/>
</dbReference>
<keyword evidence="10" id="KW-1185">Reference proteome</keyword>
<evidence type="ECO:0000256" key="4">
    <source>
        <dbReference type="ARBA" id="ARBA00022723"/>
    </source>
</evidence>
<dbReference type="InterPro" id="IPR036398">
    <property type="entry name" value="CA_dom_sf"/>
</dbReference>
<dbReference type="PROSITE" id="PS51144">
    <property type="entry name" value="ALPHA_CA_2"/>
    <property type="match status" value="1"/>
</dbReference>
<dbReference type="PANTHER" id="PTHR18952">
    <property type="entry name" value="CARBONIC ANHYDRASE"/>
    <property type="match status" value="1"/>
</dbReference>
<dbReference type="InterPro" id="IPR001148">
    <property type="entry name" value="CA_dom"/>
</dbReference>
<dbReference type="OrthoDB" id="429145at2759"/>
<dbReference type="PROSITE" id="PS00162">
    <property type="entry name" value="ALPHA_CA_1"/>
    <property type="match status" value="1"/>
</dbReference>
<dbReference type="InterPro" id="IPR023561">
    <property type="entry name" value="Carbonic_anhydrase_a-class"/>
</dbReference>
<feature type="domain" description="Alpha-carbonic anhydrase" evidence="9">
    <location>
        <begin position="65"/>
        <end position="333"/>
    </location>
</feature>
<sequence length="335" mass="37510">MADNEWGYTCENGPATWIEKFPQARGTRQSPVDIVTSRVKSGASLPPLKWRYSVNHPRSIVNPGYCWRVDENGNKSIHLHSTGPATWIEKFPQARGTRQSPVDIVTSRVKSGASLPPLKWRYSVNHPRSIVNPGYCWRVDENGYDSELKGGPLNNDVYKLQQWHCHWGALNGEGSEHTVDGRSFSGELHLVHWNTSKYHSFGEAAGKPDGLAVLGVLLMVGSKHRELDKVVQLLPFVQHKGDKVTFCEPLDPAKLLPTKTAYWTYPGSLTTPPCTESVIWLLFKEPVQVSAEQLSLMRKLKCGEASCGVEAMELLHNYRPTLPLGNRELREYGGN</sequence>